<dbReference type="Proteomes" id="UP000317839">
    <property type="component" value="Unassembled WGS sequence"/>
</dbReference>
<evidence type="ECO:0000313" key="2">
    <source>
        <dbReference type="Proteomes" id="UP000317839"/>
    </source>
</evidence>
<sequence length="148" mass="16729">MKSVLNTIFAITFSGVVYGSDEGAPPKQWWSAPLSIEEIEKQDEAWAQKQIEKIENFTHDCEELEMKSSQEKRIKSTPCNSSKSNKNYLLRGIESMRLSNAKGWLKLKSLYQAGDEVRSYAAPPLSGSIGYILIREGVVIYTYETAQQ</sequence>
<dbReference type="EMBL" id="VIKR01000002">
    <property type="protein sequence ID" value="TQV75026.1"/>
    <property type="molecule type" value="Genomic_DNA"/>
</dbReference>
<gene>
    <name evidence="1" type="ORF">FLL45_08780</name>
</gene>
<evidence type="ECO:0000313" key="1">
    <source>
        <dbReference type="EMBL" id="TQV75026.1"/>
    </source>
</evidence>
<dbReference type="AlphaFoldDB" id="A0A545TCX2"/>
<accession>A0A545TCX2</accession>
<name>A0A545TCX2_9GAMM</name>
<reference evidence="1 2" key="1">
    <citation type="submission" date="2019-06" db="EMBL/GenBank/DDBJ databases">
        <title>Draft genome of Aliikangiella marina GYP-15.</title>
        <authorList>
            <person name="Wang G."/>
        </authorList>
    </citation>
    <scope>NUCLEOTIDE SEQUENCE [LARGE SCALE GENOMIC DNA]</scope>
    <source>
        <strain evidence="1 2">GYP-15</strain>
    </source>
</reference>
<protein>
    <submittedName>
        <fullName evidence="1">Uncharacterized protein</fullName>
    </submittedName>
</protein>
<keyword evidence="2" id="KW-1185">Reference proteome</keyword>
<comment type="caution">
    <text evidence="1">The sequence shown here is derived from an EMBL/GenBank/DDBJ whole genome shotgun (WGS) entry which is preliminary data.</text>
</comment>
<dbReference type="RefSeq" id="WP_142941644.1">
    <property type="nucleotide sequence ID" value="NZ_VIKR01000002.1"/>
</dbReference>
<proteinExistence type="predicted"/>
<organism evidence="1 2">
    <name type="scientific">Aliikangiella marina</name>
    <dbReference type="NCBI Taxonomy" id="1712262"/>
    <lineage>
        <taxon>Bacteria</taxon>
        <taxon>Pseudomonadati</taxon>
        <taxon>Pseudomonadota</taxon>
        <taxon>Gammaproteobacteria</taxon>
        <taxon>Oceanospirillales</taxon>
        <taxon>Pleioneaceae</taxon>
        <taxon>Aliikangiella</taxon>
    </lineage>
</organism>